<name>A0A645ELD4_9ZZZZ</name>
<dbReference type="AlphaFoldDB" id="A0A645ELD4"/>
<reference evidence="1" key="1">
    <citation type="submission" date="2019-08" db="EMBL/GenBank/DDBJ databases">
        <authorList>
            <person name="Kucharzyk K."/>
            <person name="Murdoch R.W."/>
            <person name="Higgins S."/>
            <person name="Loffler F."/>
        </authorList>
    </citation>
    <scope>NUCLEOTIDE SEQUENCE</scope>
</reference>
<evidence type="ECO:0008006" key="2">
    <source>
        <dbReference type="Google" id="ProtNLM"/>
    </source>
</evidence>
<evidence type="ECO:0000313" key="1">
    <source>
        <dbReference type="EMBL" id="MPN02855.1"/>
    </source>
</evidence>
<sequence length="332" mass="35803">MWDSSDGIPDFQADFGFAHEFTPFSFNGSFSPVPPAPGSTSRETHALRLAVNGTDASGIEAAVNLVPRGAPMPSSNCIVSFDLWMNYPGGAGGVNSTGSTQHALFGFGNPGTNANWPLAKNSTVGVWFCVTGEGGDSRDYRAYRGHSSGSIDVTGAQSGMMASNNAASLYQQLFPTSRFETPGSPGKEWVRVELHRTNGLIHWVMNGQRIAIVSNSDPGYETFMLGLCDLFKSVANPVQDAFVLFDNILVEDTSDAERVLSTGVKPGGGLQFTFSAIPGVDYEVDRSTNLTVWEVEQTLRTNRPPLRMTAPLQEGPLFYRVRRVLGEGHPVQ</sequence>
<organism evidence="1">
    <name type="scientific">bioreactor metagenome</name>
    <dbReference type="NCBI Taxonomy" id="1076179"/>
    <lineage>
        <taxon>unclassified sequences</taxon>
        <taxon>metagenomes</taxon>
        <taxon>ecological metagenomes</taxon>
    </lineage>
</organism>
<proteinExistence type="predicted"/>
<protein>
    <recommendedName>
        <fullName evidence="2">3-keto-disaccharide hydrolase domain-containing protein</fullName>
    </recommendedName>
</protein>
<gene>
    <name evidence="1" type="ORF">SDC9_150076</name>
</gene>
<comment type="caution">
    <text evidence="1">The sequence shown here is derived from an EMBL/GenBank/DDBJ whole genome shotgun (WGS) entry which is preliminary data.</text>
</comment>
<accession>A0A645ELD4</accession>
<dbReference type="EMBL" id="VSSQ01048809">
    <property type="protein sequence ID" value="MPN02855.1"/>
    <property type="molecule type" value="Genomic_DNA"/>
</dbReference>